<dbReference type="GO" id="GO:0008115">
    <property type="term" value="F:sarcosine oxidase activity"/>
    <property type="evidence" value="ECO:0007669"/>
    <property type="project" value="InterPro"/>
</dbReference>
<dbReference type="EMBL" id="LZTJ01000001">
    <property type="protein sequence ID" value="OBP82365.1"/>
    <property type="molecule type" value="Genomic_DNA"/>
</dbReference>
<protein>
    <submittedName>
        <fullName evidence="1">Sarcosine oxidase subunit delta</fullName>
    </submittedName>
</protein>
<gene>
    <name evidence="1" type="ORF">BAE39_02005</name>
</gene>
<proteinExistence type="predicted"/>
<organism evidence="1 2">
    <name type="scientific">Rhizobium loti</name>
    <name type="common">Mesorhizobium loti</name>
    <dbReference type="NCBI Taxonomy" id="381"/>
    <lineage>
        <taxon>Bacteria</taxon>
        <taxon>Pseudomonadati</taxon>
        <taxon>Pseudomonadota</taxon>
        <taxon>Alphaproteobacteria</taxon>
        <taxon>Hyphomicrobiales</taxon>
        <taxon>Phyllobacteriaceae</taxon>
        <taxon>Mesorhizobium</taxon>
    </lineage>
</organism>
<reference evidence="2" key="1">
    <citation type="submission" date="2016-06" db="EMBL/GenBank/DDBJ databases">
        <title>NZP2037 Pacbio-Illumina hybrid assembly.</title>
        <authorList>
            <person name="Ramsay J.P."/>
        </authorList>
    </citation>
    <scope>NUCLEOTIDE SEQUENCE [LARGE SCALE GENOMIC DNA]</scope>
    <source>
        <strain evidence="2">R7ANS::ICEMlSym2042</strain>
    </source>
</reference>
<dbReference type="RefSeq" id="WP_032932721.1">
    <property type="nucleotide sequence ID" value="NZ_LZTH01000023.1"/>
</dbReference>
<dbReference type="InterPro" id="IPR038561">
    <property type="entry name" value="SoxD_sf"/>
</dbReference>
<dbReference type="GO" id="GO:0046653">
    <property type="term" value="P:tetrahydrofolate metabolic process"/>
    <property type="evidence" value="ECO:0007669"/>
    <property type="project" value="InterPro"/>
</dbReference>
<dbReference type="OrthoDB" id="5420070at2"/>
<dbReference type="GeneID" id="66680582"/>
<accession>A0A1A5I4D2</accession>
<name>A0A1A5I4D2_RHILI</name>
<dbReference type="Gene3D" id="3.30.2270.10">
    <property type="entry name" value="Folate-binding superfamily"/>
    <property type="match status" value="1"/>
</dbReference>
<dbReference type="Pfam" id="PF04267">
    <property type="entry name" value="SoxD"/>
    <property type="match status" value="1"/>
</dbReference>
<dbReference type="Proteomes" id="UP000093748">
    <property type="component" value="Unassembled WGS sequence"/>
</dbReference>
<sequence length="88" mass="9745">MKLFPCPFCGPRDETEFHYGGDAGNARPDGAEVPIERWAGYLYLRGNPKGTAREIWVHMSCGEFFVMERDTVTHEVLSSTALGGEHAA</sequence>
<dbReference type="AlphaFoldDB" id="A0A1A5I4D2"/>
<evidence type="ECO:0000313" key="2">
    <source>
        <dbReference type="Proteomes" id="UP000093748"/>
    </source>
</evidence>
<dbReference type="InterPro" id="IPR006279">
    <property type="entry name" value="SoxD"/>
</dbReference>
<evidence type="ECO:0000313" key="1">
    <source>
        <dbReference type="EMBL" id="OBP82365.1"/>
    </source>
</evidence>
<comment type="caution">
    <text evidence="1">The sequence shown here is derived from an EMBL/GenBank/DDBJ whole genome shotgun (WGS) entry which is preliminary data.</text>
</comment>
<dbReference type="NCBIfam" id="TIGR01374">
    <property type="entry name" value="soxD"/>
    <property type="match status" value="1"/>
</dbReference>